<reference evidence="4 5" key="1">
    <citation type="submission" date="2017-09" db="EMBL/GenBank/DDBJ databases">
        <title>Complete genome sequence of Oxytococcus suis strain ZY16052.</title>
        <authorList>
            <person name="Li F."/>
        </authorList>
    </citation>
    <scope>NUCLEOTIDE SEQUENCE [LARGE SCALE GENOMIC DNA]</scope>
    <source>
        <strain evidence="4 5">ZY16052</strain>
    </source>
</reference>
<evidence type="ECO:0000313" key="5">
    <source>
        <dbReference type="Proteomes" id="UP000263232"/>
    </source>
</evidence>
<dbReference type="SUPFAM" id="SSF69593">
    <property type="entry name" value="Glycerol-3-phosphate (1)-acyltransferase"/>
    <property type="match status" value="1"/>
</dbReference>
<dbReference type="PANTHER" id="PTHR10434">
    <property type="entry name" value="1-ACYL-SN-GLYCEROL-3-PHOSPHATE ACYLTRANSFERASE"/>
    <property type="match status" value="1"/>
</dbReference>
<dbReference type="GO" id="GO:0003841">
    <property type="term" value="F:1-acylglycerol-3-phosphate O-acyltransferase activity"/>
    <property type="evidence" value="ECO:0007669"/>
    <property type="project" value="TreeGrafter"/>
</dbReference>
<evidence type="ECO:0000256" key="2">
    <source>
        <dbReference type="ARBA" id="ARBA00023315"/>
    </source>
</evidence>
<dbReference type="OrthoDB" id="9803035at2"/>
<keyword evidence="1 4" id="KW-0808">Transferase</keyword>
<dbReference type="CDD" id="cd07989">
    <property type="entry name" value="LPLAT_AGPAT-like"/>
    <property type="match status" value="1"/>
</dbReference>
<proteinExistence type="predicted"/>
<dbReference type="RefSeq" id="WP_118990806.1">
    <property type="nucleotide sequence ID" value="NZ_CP023434.1"/>
</dbReference>
<dbReference type="SMART" id="SM00563">
    <property type="entry name" value="PlsC"/>
    <property type="match status" value="1"/>
</dbReference>
<organism evidence="4 5">
    <name type="scientific">Suicoccus acidiformans</name>
    <dbReference type="NCBI Taxonomy" id="2036206"/>
    <lineage>
        <taxon>Bacteria</taxon>
        <taxon>Bacillati</taxon>
        <taxon>Bacillota</taxon>
        <taxon>Bacilli</taxon>
        <taxon>Lactobacillales</taxon>
        <taxon>Aerococcaceae</taxon>
        <taxon>Suicoccus</taxon>
    </lineage>
</organism>
<dbReference type="Proteomes" id="UP000263232">
    <property type="component" value="Chromosome"/>
</dbReference>
<dbReference type="EMBL" id="CP023434">
    <property type="protein sequence ID" value="AXY25906.1"/>
    <property type="molecule type" value="Genomic_DNA"/>
</dbReference>
<keyword evidence="5" id="KW-1185">Reference proteome</keyword>
<evidence type="ECO:0000256" key="1">
    <source>
        <dbReference type="ARBA" id="ARBA00022679"/>
    </source>
</evidence>
<gene>
    <name evidence="4" type="ORF">CL176_07790</name>
</gene>
<dbReference type="PANTHER" id="PTHR10434:SF40">
    <property type="entry name" value="1-ACYL-SN-GLYCEROL-3-PHOSPHATE ACYLTRANSFERASE"/>
    <property type="match status" value="1"/>
</dbReference>
<keyword evidence="2 4" id="KW-0012">Acyltransferase</keyword>
<dbReference type="Pfam" id="PF01553">
    <property type="entry name" value="Acyltransferase"/>
    <property type="match status" value="1"/>
</dbReference>
<dbReference type="GO" id="GO:0006654">
    <property type="term" value="P:phosphatidic acid biosynthetic process"/>
    <property type="evidence" value="ECO:0007669"/>
    <property type="project" value="TreeGrafter"/>
</dbReference>
<feature type="domain" description="Phospholipid/glycerol acyltransferase" evidence="3">
    <location>
        <begin position="36"/>
        <end position="146"/>
    </location>
</feature>
<evidence type="ECO:0000313" key="4">
    <source>
        <dbReference type="EMBL" id="AXY25906.1"/>
    </source>
</evidence>
<dbReference type="KEGG" id="abae:CL176_07790"/>
<protein>
    <submittedName>
        <fullName evidence="4">1-acyl-sn-glycerol-3-phosphate acyltransferase</fullName>
    </submittedName>
</protein>
<dbReference type="AlphaFoldDB" id="A0A347WLE9"/>
<dbReference type="InterPro" id="IPR002123">
    <property type="entry name" value="Plipid/glycerol_acylTrfase"/>
</dbReference>
<accession>A0A347WLE9</accession>
<name>A0A347WLE9_9LACT</name>
<sequence length="200" mass="22505">MTAYDYLVRIIRFFMYLLNGKPKVYGTENLPQDNTGILAMTHLSNTDPFLIAITIYPLKVAFMAKQELFTWKPLAYILGKGNVFPVNREKPSTQTIRHAATVARTGEAFLGIFPTGTRHSTEIKPGTGFIQGMSKTNIIPVAIDPPIGFFQFITRKKAKIIFGEPITYEPDVKYDKKKLAEIDGAIESAFTKLRAELDRL</sequence>
<evidence type="ECO:0000259" key="3">
    <source>
        <dbReference type="SMART" id="SM00563"/>
    </source>
</evidence>